<dbReference type="SUPFAM" id="SSF63380">
    <property type="entry name" value="Riboflavin synthase domain-like"/>
    <property type="match status" value="1"/>
</dbReference>
<dbReference type="RefSeq" id="WP_072739359.1">
    <property type="nucleotide sequence ID" value="NZ_CP048813.1"/>
</dbReference>
<dbReference type="Gene3D" id="2.40.30.10">
    <property type="entry name" value="Translation factors"/>
    <property type="match status" value="1"/>
</dbReference>
<dbReference type="GO" id="GO:0046872">
    <property type="term" value="F:metal ion binding"/>
    <property type="evidence" value="ECO:0007669"/>
    <property type="project" value="UniProtKB-KW"/>
</dbReference>
<keyword evidence="6" id="KW-0408">Iron</keyword>
<evidence type="ECO:0000256" key="1">
    <source>
        <dbReference type="ARBA" id="ARBA00001974"/>
    </source>
</evidence>
<reference evidence="8 9" key="1">
    <citation type="submission" date="2016-10" db="EMBL/GenBank/DDBJ databases">
        <authorList>
            <person name="de Groot N.N."/>
        </authorList>
    </citation>
    <scope>NUCLEOTIDE SEQUENCE [LARGE SCALE GENOMIC DNA]</scope>
    <source>
        <strain evidence="8 9">DSM 44892</strain>
    </source>
</reference>
<accession>A0A1G8PFL3</accession>
<evidence type="ECO:0000313" key="9">
    <source>
        <dbReference type="Proteomes" id="UP000183263"/>
    </source>
</evidence>
<dbReference type="EMBL" id="FNDN01000013">
    <property type="protein sequence ID" value="SDI91283.1"/>
    <property type="molecule type" value="Genomic_DNA"/>
</dbReference>
<evidence type="ECO:0000256" key="7">
    <source>
        <dbReference type="ARBA" id="ARBA00023014"/>
    </source>
</evidence>
<dbReference type="Proteomes" id="UP000183263">
    <property type="component" value="Unassembled WGS sequence"/>
</dbReference>
<evidence type="ECO:0000256" key="4">
    <source>
        <dbReference type="ARBA" id="ARBA00022723"/>
    </source>
</evidence>
<name>A0A1G8PFL3_9NOCA</name>
<dbReference type="InterPro" id="IPR039261">
    <property type="entry name" value="FNR_nucleotide-bd"/>
</dbReference>
<dbReference type="PANTHER" id="PTHR47354:SF1">
    <property type="entry name" value="CARNITINE MONOOXYGENASE REDUCTASE SUBUNIT"/>
    <property type="match status" value="1"/>
</dbReference>
<evidence type="ECO:0000313" key="8">
    <source>
        <dbReference type="EMBL" id="SDI91283.1"/>
    </source>
</evidence>
<dbReference type="GO" id="GO:0016491">
    <property type="term" value="F:oxidoreductase activity"/>
    <property type="evidence" value="ECO:0007669"/>
    <property type="project" value="UniProtKB-KW"/>
</dbReference>
<dbReference type="PRINTS" id="PR00409">
    <property type="entry name" value="PHDIOXRDTASE"/>
</dbReference>
<keyword evidence="7" id="KW-0411">Iron-sulfur</keyword>
<organism evidence="8 9">
    <name type="scientific">Rhodococcus triatomae</name>
    <dbReference type="NCBI Taxonomy" id="300028"/>
    <lineage>
        <taxon>Bacteria</taxon>
        <taxon>Bacillati</taxon>
        <taxon>Actinomycetota</taxon>
        <taxon>Actinomycetes</taxon>
        <taxon>Mycobacteriales</taxon>
        <taxon>Nocardiaceae</taxon>
        <taxon>Rhodococcus</taxon>
    </lineage>
</organism>
<evidence type="ECO:0000256" key="5">
    <source>
        <dbReference type="ARBA" id="ARBA00023002"/>
    </source>
</evidence>
<dbReference type="PANTHER" id="PTHR47354">
    <property type="entry name" value="NADH OXIDOREDUCTASE HCR"/>
    <property type="match status" value="1"/>
</dbReference>
<evidence type="ECO:0000256" key="3">
    <source>
        <dbReference type="ARBA" id="ARBA00022714"/>
    </source>
</evidence>
<dbReference type="InterPro" id="IPR050415">
    <property type="entry name" value="MRET"/>
</dbReference>
<dbReference type="CDD" id="cd06185">
    <property type="entry name" value="PDR_like"/>
    <property type="match status" value="1"/>
</dbReference>
<dbReference type="PROSITE" id="PS51384">
    <property type="entry name" value="FAD_FR"/>
    <property type="match status" value="1"/>
</dbReference>
<keyword evidence="4" id="KW-0479">Metal-binding</keyword>
<dbReference type="InterPro" id="IPR017927">
    <property type="entry name" value="FAD-bd_FR_type"/>
</dbReference>
<protein>
    <submittedName>
        <fullName evidence="8">Ferredoxin-NADP reductase</fullName>
    </submittedName>
</protein>
<dbReference type="Gene3D" id="3.40.50.80">
    <property type="entry name" value="Nucleotide-binding domain of ferredoxin-NADP reductase (FNR) module"/>
    <property type="match status" value="1"/>
</dbReference>
<dbReference type="AlphaFoldDB" id="A0A1G8PFL3"/>
<dbReference type="InterPro" id="IPR054582">
    <property type="entry name" value="DmmA-like_N"/>
</dbReference>
<keyword evidence="2" id="KW-0285">Flavoprotein</keyword>
<gene>
    <name evidence="8" type="ORF">SAMN05444695_11315</name>
</gene>
<keyword evidence="3" id="KW-0001">2Fe-2S</keyword>
<evidence type="ECO:0000256" key="6">
    <source>
        <dbReference type="ARBA" id="ARBA00023004"/>
    </source>
</evidence>
<keyword evidence="9" id="KW-1185">Reference proteome</keyword>
<dbReference type="InterPro" id="IPR017938">
    <property type="entry name" value="Riboflavin_synthase-like_b-brl"/>
</dbReference>
<keyword evidence="5" id="KW-0560">Oxidoreductase</keyword>
<dbReference type="Pfam" id="PF22290">
    <property type="entry name" value="DmmA-like_N"/>
    <property type="match status" value="1"/>
</dbReference>
<evidence type="ECO:0000256" key="2">
    <source>
        <dbReference type="ARBA" id="ARBA00022630"/>
    </source>
</evidence>
<sequence>MTGYGGAARAGSSDGDDRVLVVDRVVEKSCEVRELVLVDPAGESLDPYQPGSSVTVTCGAGADGRARRNPYALTGAGAAPGDYSISVRLDPAGRGGSAWLHSLEPGSRVTVGRPVAGFAPVPTARHHLFVAGGIGVAPVLSHARAAAQSARSFGVLYGYRRQFGAHLDELSDACGDRLSAHRTRVGLLDSVRTALVEQPMGAHLYVCGPPPMAHTVVEMARVSGWPTERIHVERFTHADPLAVSA</sequence>
<comment type="cofactor">
    <cofactor evidence="1">
        <name>FAD</name>
        <dbReference type="ChEBI" id="CHEBI:57692"/>
    </cofactor>
</comment>
<dbReference type="SUPFAM" id="SSF52343">
    <property type="entry name" value="Ferredoxin reductase-like, C-terminal NADP-linked domain"/>
    <property type="match status" value="1"/>
</dbReference>
<dbReference type="GO" id="GO:0051537">
    <property type="term" value="F:2 iron, 2 sulfur cluster binding"/>
    <property type="evidence" value="ECO:0007669"/>
    <property type="project" value="UniProtKB-KW"/>
</dbReference>
<proteinExistence type="predicted"/>